<dbReference type="AlphaFoldDB" id="A0A835AXR6"/>
<proteinExistence type="predicted"/>
<dbReference type="OrthoDB" id="717155at2759"/>
<evidence type="ECO:0000256" key="1">
    <source>
        <dbReference type="SAM" id="Phobius"/>
    </source>
</evidence>
<protein>
    <submittedName>
        <fullName evidence="2">Uncharacterized protein</fullName>
    </submittedName>
</protein>
<dbReference type="PANTHER" id="PTHR39113:SF1">
    <property type="entry name" value="MEMBRANE LIPOPROTEIN"/>
    <property type="match status" value="1"/>
</dbReference>
<evidence type="ECO:0000313" key="3">
    <source>
        <dbReference type="Proteomes" id="UP000636709"/>
    </source>
</evidence>
<sequence>MAPSTGSSSLRSRCSLPNLLVWLLNLSLLALAAAALGPVLLLRPRPTPFGWAVVSVHAATLLTALAALCAHLAAARLRLATYTAFALAALCCHALLAAAFVLHRDSSLRLLESARDRGEQLVLAFLEVALLLAMFLAQAGALVATCVVSRRWAREHREVETEKAAVARKRGREMARVQAVSAAAAEAGVKAVDDKVMRSSSGKVHWAMMMASMSAR</sequence>
<dbReference type="EMBL" id="JACEFO010002201">
    <property type="protein sequence ID" value="KAF8673866.1"/>
    <property type="molecule type" value="Genomic_DNA"/>
</dbReference>
<feature type="transmembrane region" description="Helical" evidence="1">
    <location>
        <begin position="82"/>
        <end position="102"/>
    </location>
</feature>
<gene>
    <name evidence="2" type="ORF">HU200_048383</name>
</gene>
<dbReference type="Proteomes" id="UP000636709">
    <property type="component" value="Unassembled WGS sequence"/>
</dbReference>
<feature type="transmembrane region" description="Helical" evidence="1">
    <location>
        <begin position="48"/>
        <end position="70"/>
    </location>
</feature>
<keyword evidence="1" id="KW-0472">Membrane</keyword>
<reference evidence="2" key="1">
    <citation type="submission" date="2020-07" db="EMBL/GenBank/DDBJ databases">
        <title>Genome sequence and genetic diversity analysis of an under-domesticated orphan crop, white fonio (Digitaria exilis).</title>
        <authorList>
            <person name="Bennetzen J.L."/>
            <person name="Chen S."/>
            <person name="Ma X."/>
            <person name="Wang X."/>
            <person name="Yssel A.E.J."/>
            <person name="Chaluvadi S.R."/>
            <person name="Johnson M."/>
            <person name="Gangashetty P."/>
            <person name="Hamidou F."/>
            <person name="Sanogo M.D."/>
            <person name="Zwaenepoel A."/>
            <person name="Wallace J."/>
            <person name="Van De Peer Y."/>
            <person name="Van Deynze A."/>
        </authorList>
    </citation>
    <scope>NUCLEOTIDE SEQUENCE</scope>
    <source>
        <tissue evidence="2">Leaves</tissue>
    </source>
</reference>
<keyword evidence="1" id="KW-1133">Transmembrane helix</keyword>
<organism evidence="2 3">
    <name type="scientific">Digitaria exilis</name>
    <dbReference type="NCBI Taxonomy" id="1010633"/>
    <lineage>
        <taxon>Eukaryota</taxon>
        <taxon>Viridiplantae</taxon>
        <taxon>Streptophyta</taxon>
        <taxon>Embryophyta</taxon>
        <taxon>Tracheophyta</taxon>
        <taxon>Spermatophyta</taxon>
        <taxon>Magnoliopsida</taxon>
        <taxon>Liliopsida</taxon>
        <taxon>Poales</taxon>
        <taxon>Poaceae</taxon>
        <taxon>PACMAD clade</taxon>
        <taxon>Panicoideae</taxon>
        <taxon>Panicodae</taxon>
        <taxon>Paniceae</taxon>
        <taxon>Anthephorinae</taxon>
        <taxon>Digitaria</taxon>
    </lineage>
</organism>
<feature type="transmembrane region" description="Helical" evidence="1">
    <location>
        <begin position="20"/>
        <end position="42"/>
    </location>
</feature>
<name>A0A835AXR6_9POAL</name>
<comment type="caution">
    <text evidence="2">The sequence shown here is derived from an EMBL/GenBank/DDBJ whole genome shotgun (WGS) entry which is preliminary data.</text>
</comment>
<feature type="transmembrane region" description="Helical" evidence="1">
    <location>
        <begin position="122"/>
        <end position="148"/>
    </location>
</feature>
<evidence type="ECO:0000313" key="2">
    <source>
        <dbReference type="EMBL" id="KAF8673866.1"/>
    </source>
</evidence>
<keyword evidence="3" id="KW-1185">Reference proteome</keyword>
<dbReference type="PANTHER" id="PTHR39113">
    <property type="entry name" value="MEMBRANE LIPOPROTEIN-RELATED"/>
    <property type="match status" value="1"/>
</dbReference>
<keyword evidence="1" id="KW-0812">Transmembrane</keyword>
<accession>A0A835AXR6</accession>